<reference evidence="10" key="1">
    <citation type="submission" date="2022-11" db="EMBL/GenBank/DDBJ databases">
        <title>Refractory cell wall polysaccharides provide important carbon source for microbial heterotrophs in the hadal ocean.</title>
        <authorList>
            <person name="Zhu X."/>
        </authorList>
    </citation>
    <scope>NUCLEOTIDE SEQUENCE</scope>
    <source>
        <strain evidence="10">MTRN7</strain>
    </source>
</reference>
<evidence type="ECO:0000313" key="10">
    <source>
        <dbReference type="EMBL" id="MDA0177859.1"/>
    </source>
</evidence>
<evidence type="ECO:0000256" key="4">
    <source>
        <dbReference type="ARBA" id="ARBA00022741"/>
    </source>
</evidence>
<keyword evidence="5 9" id="KW-0067">ATP-binding</keyword>
<evidence type="ECO:0000256" key="6">
    <source>
        <dbReference type="ARBA" id="ARBA00022917"/>
    </source>
</evidence>
<evidence type="ECO:0000313" key="11">
    <source>
        <dbReference type="Proteomes" id="UP001149142"/>
    </source>
</evidence>
<dbReference type="PANTHER" id="PTHR43766:SF1">
    <property type="entry name" value="TRYPTOPHAN--TRNA LIGASE, MITOCHONDRIAL"/>
    <property type="match status" value="1"/>
</dbReference>
<evidence type="ECO:0000256" key="2">
    <source>
        <dbReference type="ARBA" id="ARBA00013161"/>
    </source>
</evidence>
<keyword evidence="11" id="KW-1185">Reference proteome</keyword>
<keyword evidence="4 9" id="KW-0547">Nucleotide-binding</keyword>
<evidence type="ECO:0000256" key="1">
    <source>
        <dbReference type="ARBA" id="ARBA00005594"/>
    </source>
</evidence>
<evidence type="ECO:0000256" key="5">
    <source>
        <dbReference type="ARBA" id="ARBA00022840"/>
    </source>
</evidence>
<dbReference type="InterPro" id="IPR002305">
    <property type="entry name" value="aa-tRNA-synth_Ic"/>
</dbReference>
<dbReference type="PANTHER" id="PTHR43766">
    <property type="entry name" value="TRYPTOPHAN--TRNA LIGASE, MITOCHONDRIAL"/>
    <property type="match status" value="1"/>
</dbReference>
<evidence type="ECO:0000256" key="3">
    <source>
        <dbReference type="ARBA" id="ARBA00022598"/>
    </source>
</evidence>
<dbReference type="InterPro" id="IPR050203">
    <property type="entry name" value="Trp-tRNA_synthetase"/>
</dbReference>
<evidence type="ECO:0000256" key="7">
    <source>
        <dbReference type="ARBA" id="ARBA00023146"/>
    </source>
</evidence>
<gene>
    <name evidence="10" type="primary">trpS</name>
    <name evidence="10" type="ORF">OOZ35_10185</name>
</gene>
<dbReference type="PRINTS" id="PR01039">
    <property type="entry name" value="TRNASYNTHTRP"/>
</dbReference>
<accession>A0ABT4S1C4</accession>
<dbReference type="InterPro" id="IPR002306">
    <property type="entry name" value="Trp-tRNA-ligase"/>
</dbReference>
<dbReference type="EMBL" id="JAPFGC010000002">
    <property type="protein sequence ID" value="MDA0177859.1"/>
    <property type="molecule type" value="Genomic_DNA"/>
</dbReference>
<dbReference type="NCBIfam" id="TIGR00233">
    <property type="entry name" value="trpS"/>
    <property type="match status" value="1"/>
</dbReference>
<comment type="similarity">
    <text evidence="1 9">Belongs to the class-I aminoacyl-tRNA synthetase family.</text>
</comment>
<dbReference type="Gene3D" id="3.40.50.620">
    <property type="entry name" value="HUPs"/>
    <property type="match status" value="1"/>
</dbReference>
<proteinExistence type="inferred from homology"/>
<sequence length="322" mass="36354">MARILTGIQSTGTPHLGNILGALQPAIALANDNKNESFLFIADMHSLTQIKDAKTLRQNTYSTAATWLAFGLDIEKTVFYRQSDVPQCTELSWYLSCFFPYQRLTLAHSFKDKADRLEDVNAGLFTYPMLMAADILLYDAEIIPVGKDQLQHIEMTRDVASRFHAKMGDTFVLPEGKIEEHTKLIPGTDGAKMSKSKGNIIDIFLPEKKLRKQIMSIQTDSTPLELPKDWSTCNCFAIYSLLASENEIETMKANYENGNYGYGHAKQALYELVLSTFKTQRESYNYYMDNLDKVDEALAIGAEKAKKVADQVLDRVRKKVGY</sequence>
<keyword evidence="3 9" id="KW-0436">Ligase</keyword>
<keyword evidence="6 9" id="KW-0648">Protein biosynthesis</keyword>
<dbReference type="GO" id="GO:0004830">
    <property type="term" value="F:tryptophan-tRNA ligase activity"/>
    <property type="evidence" value="ECO:0007669"/>
    <property type="project" value="UniProtKB-EC"/>
</dbReference>
<dbReference type="RefSeq" id="WP_106688007.1">
    <property type="nucleotide sequence ID" value="NZ_CAXQEU010000128.1"/>
</dbReference>
<protein>
    <recommendedName>
        <fullName evidence="2 8">Tryptophan--tRNA ligase</fullName>
        <ecNumber evidence="2 8">6.1.1.2</ecNumber>
    </recommendedName>
</protein>
<evidence type="ECO:0000256" key="9">
    <source>
        <dbReference type="RuleBase" id="RU363036"/>
    </source>
</evidence>
<keyword evidence="7 9" id="KW-0030">Aminoacyl-tRNA synthetase</keyword>
<organism evidence="10 11">
    <name type="scientific">Mesoflavibacter profundi</name>
    <dbReference type="NCBI Taxonomy" id="2708110"/>
    <lineage>
        <taxon>Bacteria</taxon>
        <taxon>Pseudomonadati</taxon>
        <taxon>Bacteroidota</taxon>
        <taxon>Flavobacteriia</taxon>
        <taxon>Flavobacteriales</taxon>
        <taxon>Flavobacteriaceae</taxon>
        <taxon>Mesoflavibacter</taxon>
    </lineage>
</organism>
<dbReference type="InterPro" id="IPR014729">
    <property type="entry name" value="Rossmann-like_a/b/a_fold"/>
</dbReference>
<dbReference type="Pfam" id="PF00579">
    <property type="entry name" value="tRNA-synt_1b"/>
    <property type="match status" value="1"/>
</dbReference>
<dbReference type="SUPFAM" id="SSF52374">
    <property type="entry name" value="Nucleotidylyl transferase"/>
    <property type="match status" value="1"/>
</dbReference>
<dbReference type="CDD" id="cd00806">
    <property type="entry name" value="TrpRS_core"/>
    <property type="match status" value="1"/>
</dbReference>
<dbReference type="EC" id="6.1.1.2" evidence="2 8"/>
<name>A0ABT4S1C4_9FLAO</name>
<dbReference type="Gene3D" id="1.10.240.10">
    <property type="entry name" value="Tyrosyl-Transfer RNA Synthetase"/>
    <property type="match status" value="1"/>
</dbReference>
<evidence type="ECO:0000256" key="8">
    <source>
        <dbReference type="NCBIfam" id="TIGR00233"/>
    </source>
</evidence>
<comment type="caution">
    <text evidence="10">The sequence shown here is derived from an EMBL/GenBank/DDBJ whole genome shotgun (WGS) entry which is preliminary data.</text>
</comment>
<dbReference type="Proteomes" id="UP001149142">
    <property type="component" value="Unassembled WGS sequence"/>
</dbReference>